<evidence type="ECO:0000313" key="3">
    <source>
        <dbReference type="EMBL" id="MFC5345851.1"/>
    </source>
</evidence>
<keyword evidence="4" id="KW-1185">Reference proteome</keyword>
<dbReference type="EMBL" id="JBHSLF010000054">
    <property type="protein sequence ID" value="MFC5345851.1"/>
    <property type="molecule type" value="Genomic_DNA"/>
</dbReference>
<dbReference type="Pfam" id="PF09527">
    <property type="entry name" value="ATPase_gene1"/>
    <property type="match status" value="1"/>
</dbReference>
<dbReference type="InterPro" id="IPR032820">
    <property type="entry name" value="ATPase_put"/>
</dbReference>
<gene>
    <name evidence="3" type="ORF">ACFPIE_18190</name>
</gene>
<keyword evidence="2" id="KW-0812">Transmembrane</keyword>
<sequence length="131" mass="13931">MRGRAGSEAQKPMSMPPESREEAIKRLNDSASVLEAKTAPQTSSDVAGMAVASQAWKIVADLFGGVFVGLALGFVADRFLGTTPWGIIGGVLLGFALSIYMARRTANRLMAQAKADGIEPKSIPFDDEEED</sequence>
<dbReference type="Proteomes" id="UP001596152">
    <property type="component" value="Unassembled WGS sequence"/>
</dbReference>
<evidence type="ECO:0000313" key="4">
    <source>
        <dbReference type="Proteomes" id="UP001596152"/>
    </source>
</evidence>
<organism evidence="3 4">
    <name type="scientific">Brevundimonas staleyi</name>
    <dbReference type="NCBI Taxonomy" id="74326"/>
    <lineage>
        <taxon>Bacteria</taxon>
        <taxon>Pseudomonadati</taxon>
        <taxon>Pseudomonadota</taxon>
        <taxon>Alphaproteobacteria</taxon>
        <taxon>Caulobacterales</taxon>
        <taxon>Caulobacteraceae</taxon>
        <taxon>Brevundimonas</taxon>
    </lineage>
</organism>
<evidence type="ECO:0000256" key="1">
    <source>
        <dbReference type="SAM" id="MobiDB-lite"/>
    </source>
</evidence>
<feature type="transmembrane region" description="Helical" evidence="2">
    <location>
        <begin position="58"/>
        <end position="76"/>
    </location>
</feature>
<comment type="caution">
    <text evidence="3">The sequence shown here is derived from an EMBL/GenBank/DDBJ whole genome shotgun (WGS) entry which is preliminary data.</text>
</comment>
<evidence type="ECO:0000256" key="2">
    <source>
        <dbReference type="SAM" id="Phobius"/>
    </source>
</evidence>
<protein>
    <submittedName>
        <fullName evidence="3">AtpZ/AtpI family protein</fullName>
    </submittedName>
</protein>
<name>A0ABW0FWC0_9CAUL</name>
<feature type="region of interest" description="Disordered" evidence="1">
    <location>
        <begin position="1"/>
        <end position="22"/>
    </location>
</feature>
<proteinExistence type="predicted"/>
<keyword evidence="2" id="KW-1133">Transmembrane helix</keyword>
<dbReference type="RefSeq" id="WP_374036889.1">
    <property type="nucleotide sequence ID" value="NZ_CP169082.1"/>
</dbReference>
<feature type="transmembrane region" description="Helical" evidence="2">
    <location>
        <begin position="82"/>
        <end position="102"/>
    </location>
</feature>
<reference evidence="4" key="1">
    <citation type="journal article" date="2019" name="Int. J. Syst. Evol. Microbiol.">
        <title>The Global Catalogue of Microorganisms (GCM) 10K type strain sequencing project: providing services to taxonomists for standard genome sequencing and annotation.</title>
        <authorList>
            <consortium name="The Broad Institute Genomics Platform"/>
            <consortium name="The Broad Institute Genome Sequencing Center for Infectious Disease"/>
            <person name="Wu L."/>
            <person name="Ma J."/>
        </authorList>
    </citation>
    <scope>NUCLEOTIDE SEQUENCE [LARGE SCALE GENOMIC DNA]</scope>
    <source>
        <strain evidence="4">JCM 12125</strain>
    </source>
</reference>
<keyword evidence="2" id="KW-0472">Membrane</keyword>
<accession>A0ABW0FWC0</accession>